<proteinExistence type="predicted"/>
<evidence type="ECO:0000313" key="2">
    <source>
        <dbReference type="EMBL" id="CAI9961419.1"/>
    </source>
</evidence>
<protein>
    <submittedName>
        <fullName evidence="2">Regulator of chromosome condensation 1/beta-lactamase-inhibitor protein II</fullName>
    </submittedName>
    <submittedName>
        <fullName evidence="3">Regulator_of chromosome condensation 1/beta-lactamase-inhibitor protein II</fullName>
    </submittedName>
</protein>
<keyword evidence="4" id="KW-1185">Reference proteome</keyword>
<dbReference type="InterPro" id="IPR009091">
    <property type="entry name" value="RCC1/BLIP-II"/>
</dbReference>
<reference evidence="3 4" key="2">
    <citation type="submission" date="2024-07" db="EMBL/GenBank/DDBJ databases">
        <authorList>
            <person name="Akdeniz Z."/>
        </authorList>
    </citation>
    <scope>NUCLEOTIDE SEQUENCE [LARGE SCALE GENOMIC DNA]</scope>
</reference>
<comment type="caution">
    <text evidence="2">The sequence shown here is derived from an EMBL/GenBank/DDBJ whole genome shotgun (WGS) entry which is preliminary data.</text>
</comment>
<dbReference type="Gene3D" id="2.130.10.30">
    <property type="entry name" value="Regulator of chromosome condensation 1/beta-lactamase-inhibitor protein II"/>
    <property type="match status" value="1"/>
</dbReference>
<evidence type="ECO:0000313" key="3">
    <source>
        <dbReference type="EMBL" id="CAL6069112.1"/>
    </source>
</evidence>
<organism evidence="2">
    <name type="scientific">Hexamita inflata</name>
    <dbReference type="NCBI Taxonomy" id="28002"/>
    <lineage>
        <taxon>Eukaryota</taxon>
        <taxon>Metamonada</taxon>
        <taxon>Diplomonadida</taxon>
        <taxon>Hexamitidae</taxon>
        <taxon>Hexamitinae</taxon>
        <taxon>Hexamita</taxon>
    </lineage>
</organism>
<dbReference type="SUPFAM" id="SSF50985">
    <property type="entry name" value="RCC1/BLIP-II"/>
    <property type="match status" value="1"/>
</dbReference>
<evidence type="ECO:0000256" key="1">
    <source>
        <dbReference type="SAM" id="MobiDB-lite"/>
    </source>
</evidence>
<dbReference type="EMBL" id="CATOUU010000940">
    <property type="protein sequence ID" value="CAI9961419.1"/>
    <property type="molecule type" value="Genomic_DNA"/>
</dbReference>
<gene>
    <name evidence="2" type="ORF">HINF_LOCUS49064</name>
    <name evidence="3" type="ORF">HINF_LOCUS53824</name>
</gene>
<dbReference type="Proteomes" id="UP001642409">
    <property type="component" value="Unassembled WGS sequence"/>
</dbReference>
<feature type="compositionally biased region" description="Basic and acidic residues" evidence="1">
    <location>
        <begin position="395"/>
        <end position="407"/>
    </location>
</feature>
<evidence type="ECO:0000313" key="4">
    <source>
        <dbReference type="Proteomes" id="UP001642409"/>
    </source>
</evidence>
<accession>A0AA86UMR3</accession>
<name>A0AA86UMR3_9EUKA</name>
<dbReference type="EMBL" id="CAXDID020000276">
    <property type="protein sequence ID" value="CAL6069112.1"/>
    <property type="molecule type" value="Genomic_DNA"/>
</dbReference>
<feature type="region of interest" description="Disordered" evidence="1">
    <location>
        <begin position="386"/>
        <end position="407"/>
    </location>
</feature>
<dbReference type="AlphaFoldDB" id="A0AA86UMR3"/>
<sequence length="407" mass="46105">MNLNTTFQQDFIIYKILISTPQTLHFASVLFQQKIYVTGLKGEQTLNKLTKLQFNATNVSQISTFLGATVITADNKIYGLGSNPNNVFRLDSFFSQPEVIESSGTIVKTLIGFSFQSQKYYTISLTSTQQILRDFDFDPFFRDSNETVINIFTEMGLDFVQTDLNLYFRGACDEQFCSVGMDGKIIQHYVDNWQKMLLPFPASSIFRIHLQSNGVLFHLHNKSVFAMGSNIHGRFCLQNEVITPLNSNSSTNQKRRDLKKMRRSTFVQIPTLVLNDVDYINLGQFFSVYSQNDSIFVCGSKSFEFVQDDEFDGAEPTKSKKIFKQIQKIETVQSGIIVLDAQGAWVSGKSTEEGFIGVEQAVGFELIERGVVDVFGGYAGTYFVKEEEPETQGEETQKDENDVKMEL</sequence>
<reference evidence="2" key="1">
    <citation type="submission" date="2023-06" db="EMBL/GenBank/DDBJ databases">
        <authorList>
            <person name="Kurt Z."/>
        </authorList>
    </citation>
    <scope>NUCLEOTIDE SEQUENCE</scope>
</reference>